<reference evidence="7" key="2">
    <citation type="journal article" date="2021" name="PeerJ">
        <title>Extensive microbial diversity within the chicken gut microbiome revealed by metagenomics and culture.</title>
        <authorList>
            <person name="Gilroy R."/>
            <person name="Ravi A."/>
            <person name="Getino M."/>
            <person name="Pursley I."/>
            <person name="Horton D.L."/>
            <person name="Alikhan N.F."/>
            <person name="Baker D."/>
            <person name="Gharbi K."/>
            <person name="Hall N."/>
            <person name="Watson M."/>
            <person name="Adriaenssens E.M."/>
            <person name="Foster-Nyarko E."/>
            <person name="Jarju S."/>
            <person name="Secka A."/>
            <person name="Antonio M."/>
            <person name="Oren A."/>
            <person name="Chaudhuri R.R."/>
            <person name="La Ragione R."/>
            <person name="Hildebrand F."/>
            <person name="Pallen M.J."/>
        </authorList>
    </citation>
    <scope>NUCLEOTIDE SEQUENCE</scope>
    <source>
        <strain evidence="7">ChiHjej12B11-29160</strain>
    </source>
</reference>
<reference evidence="7" key="1">
    <citation type="submission" date="2020-10" db="EMBL/GenBank/DDBJ databases">
        <authorList>
            <person name="Gilroy R."/>
        </authorList>
    </citation>
    <scope>NUCLEOTIDE SEQUENCE</scope>
    <source>
        <strain evidence="7">ChiHjej12B11-29160</strain>
    </source>
</reference>
<evidence type="ECO:0000313" key="7">
    <source>
        <dbReference type="EMBL" id="HIU24289.1"/>
    </source>
</evidence>
<dbReference type="Pfam" id="PF00881">
    <property type="entry name" value="Nitroreductase"/>
    <property type="match status" value="2"/>
</dbReference>
<evidence type="ECO:0000256" key="4">
    <source>
        <dbReference type="ARBA" id="ARBA00022643"/>
    </source>
</evidence>
<accession>A0A9D1HXF4</accession>
<protein>
    <submittedName>
        <fullName evidence="7">Nitroreductase family protein</fullName>
    </submittedName>
</protein>
<dbReference type="EMBL" id="DVMQ01000016">
    <property type="protein sequence ID" value="HIU24289.1"/>
    <property type="molecule type" value="Genomic_DNA"/>
</dbReference>
<dbReference type="Gene3D" id="3.40.109.10">
    <property type="entry name" value="NADH Oxidase"/>
    <property type="match status" value="1"/>
</dbReference>
<evidence type="ECO:0000256" key="3">
    <source>
        <dbReference type="ARBA" id="ARBA00022630"/>
    </source>
</evidence>
<comment type="cofactor">
    <cofactor evidence="1">
        <name>FMN</name>
        <dbReference type="ChEBI" id="CHEBI:58210"/>
    </cofactor>
</comment>
<dbReference type="InterPro" id="IPR029479">
    <property type="entry name" value="Nitroreductase"/>
</dbReference>
<dbReference type="SUPFAM" id="SSF55469">
    <property type="entry name" value="FMN-dependent nitroreductase-like"/>
    <property type="match status" value="1"/>
</dbReference>
<dbReference type="AlphaFoldDB" id="A0A9D1HXF4"/>
<dbReference type="GO" id="GO:0016491">
    <property type="term" value="F:oxidoreductase activity"/>
    <property type="evidence" value="ECO:0007669"/>
    <property type="project" value="UniProtKB-KW"/>
</dbReference>
<organism evidence="7 8">
    <name type="scientific">Candidatus Coprovicinus avistercoris</name>
    <dbReference type="NCBI Taxonomy" id="2840754"/>
    <lineage>
        <taxon>Bacteria</taxon>
        <taxon>Bacillati</taxon>
        <taxon>Actinomycetota</taxon>
        <taxon>Coriobacteriia</taxon>
        <taxon>Coriobacteriales</taxon>
        <taxon>Coriobacteriaceae</taxon>
        <taxon>Coriobacteriaceae incertae sedis</taxon>
        <taxon>Candidatus Coprovicinus</taxon>
    </lineage>
</organism>
<evidence type="ECO:0000259" key="6">
    <source>
        <dbReference type="Pfam" id="PF00881"/>
    </source>
</evidence>
<comment type="caution">
    <text evidence="7">The sequence shown here is derived from an EMBL/GenBank/DDBJ whole genome shotgun (WGS) entry which is preliminary data.</text>
</comment>
<feature type="domain" description="Nitroreductase" evidence="6">
    <location>
        <begin position="8"/>
        <end position="60"/>
    </location>
</feature>
<keyword evidence="4" id="KW-0288">FMN</keyword>
<dbReference type="PANTHER" id="PTHR43673">
    <property type="entry name" value="NAD(P)H NITROREDUCTASE YDGI-RELATED"/>
    <property type="match status" value="1"/>
</dbReference>
<evidence type="ECO:0000256" key="2">
    <source>
        <dbReference type="ARBA" id="ARBA00007118"/>
    </source>
</evidence>
<evidence type="ECO:0000256" key="5">
    <source>
        <dbReference type="ARBA" id="ARBA00023002"/>
    </source>
</evidence>
<keyword evidence="3" id="KW-0285">Flavoprotein</keyword>
<gene>
    <name evidence="7" type="ORF">IAD17_05150</name>
</gene>
<keyword evidence="5" id="KW-0560">Oxidoreductase</keyword>
<dbReference type="Proteomes" id="UP000824078">
    <property type="component" value="Unassembled WGS sequence"/>
</dbReference>
<comment type="similarity">
    <text evidence="2">Belongs to the nitroreductase family.</text>
</comment>
<evidence type="ECO:0000256" key="1">
    <source>
        <dbReference type="ARBA" id="ARBA00001917"/>
    </source>
</evidence>
<sequence length="182" mass="20476">MSFLELAQARYSERHFASTPLEPEKLEYILEAGRLAPTAENYQPQRILVVQSPEGLKRIDACTKCRFGAPCVLILAYDLKASAHNPDVVDYGIVDTSIVGTQISLAAEDVGIKSCWVGLIDPPELRRQFSIPASYRIVAVMPLGYPSDKSRPSYLHRRRKPLEETVFFEHYPQPASQPETEE</sequence>
<dbReference type="PANTHER" id="PTHR43673:SF2">
    <property type="entry name" value="NITROREDUCTASE"/>
    <property type="match status" value="1"/>
</dbReference>
<evidence type="ECO:0000313" key="8">
    <source>
        <dbReference type="Proteomes" id="UP000824078"/>
    </source>
</evidence>
<proteinExistence type="inferred from homology"/>
<dbReference type="CDD" id="cd20609">
    <property type="entry name" value="nitroreductase"/>
    <property type="match status" value="1"/>
</dbReference>
<name>A0A9D1HXF4_9ACTN</name>
<feature type="domain" description="Nitroreductase" evidence="6">
    <location>
        <begin position="68"/>
        <end position="145"/>
    </location>
</feature>
<dbReference type="InterPro" id="IPR000415">
    <property type="entry name" value="Nitroreductase-like"/>
</dbReference>